<name>A0A1P8UU54_9RHOB</name>
<dbReference type="InterPro" id="IPR019887">
    <property type="entry name" value="Tscrpt_reg_AsnC/Lrp_C"/>
</dbReference>
<dbReference type="InterPro" id="IPR036388">
    <property type="entry name" value="WH-like_DNA-bd_sf"/>
</dbReference>
<accession>A0A1P8UU54</accession>
<feature type="domain" description="HTH asnC-type" evidence="4">
    <location>
        <begin position="9"/>
        <end position="72"/>
    </location>
</feature>
<evidence type="ECO:0000259" key="4">
    <source>
        <dbReference type="PROSITE" id="PS50956"/>
    </source>
</evidence>
<dbReference type="AlphaFoldDB" id="A0A1P8UU54"/>
<dbReference type="SUPFAM" id="SSF54909">
    <property type="entry name" value="Dimeric alpha+beta barrel"/>
    <property type="match status" value="1"/>
</dbReference>
<evidence type="ECO:0000313" key="6">
    <source>
        <dbReference type="Proteomes" id="UP000187059"/>
    </source>
</evidence>
<dbReference type="InterPro" id="IPR000485">
    <property type="entry name" value="AsnC-type_HTH_dom"/>
</dbReference>
<dbReference type="InterPro" id="IPR011991">
    <property type="entry name" value="ArsR-like_HTH"/>
</dbReference>
<keyword evidence="2" id="KW-0238">DNA-binding</keyword>
<dbReference type="InterPro" id="IPR036390">
    <property type="entry name" value="WH_DNA-bd_sf"/>
</dbReference>
<evidence type="ECO:0000256" key="2">
    <source>
        <dbReference type="ARBA" id="ARBA00023125"/>
    </source>
</evidence>
<dbReference type="CDD" id="cd00090">
    <property type="entry name" value="HTH_ARSR"/>
    <property type="match status" value="1"/>
</dbReference>
<organism evidence="5 6">
    <name type="scientific">Salipiger abyssi</name>
    <dbReference type="NCBI Taxonomy" id="1250539"/>
    <lineage>
        <taxon>Bacteria</taxon>
        <taxon>Pseudomonadati</taxon>
        <taxon>Pseudomonadota</taxon>
        <taxon>Alphaproteobacteria</taxon>
        <taxon>Rhodobacterales</taxon>
        <taxon>Roseobacteraceae</taxon>
        <taxon>Salipiger</taxon>
    </lineage>
</organism>
<dbReference type="InterPro" id="IPR019888">
    <property type="entry name" value="Tscrpt_reg_AsnC-like"/>
</dbReference>
<dbReference type="GO" id="GO:0006355">
    <property type="term" value="P:regulation of DNA-templated transcription"/>
    <property type="evidence" value="ECO:0007669"/>
    <property type="project" value="UniProtKB-ARBA"/>
</dbReference>
<dbReference type="PANTHER" id="PTHR30154:SF17">
    <property type="entry name" value="DNA-BINDING TRANSCRIPTIONAL ACTIVATOR DECR"/>
    <property type="match status" value="1"/>
</dbReference>
<dbReference type="Gene3D" id="3.30.70.920">
    <property type="match status" value="1"/>
</dbReference>
<gene>
    <name evidence="5" type="ORF">Ga0080574_TMP2568</name>
</gene>
<dbReference type="GO" id="GO:0043565">
    <property type="term" value="F:sequence-specific DNA binding"/>
    <property type="evidence" value="ECO:0007669"/>
    <property type="project" value="InterPro"/>
</dbReference>
<keyword evidence="1" id="KW-0805">Transcription regulation</keyword>
<evidence type="ECO:0000313" key="5">
    <source>
        <dbReference type="EMBL" id="APZ52902.1"/>
    </source>
</evidence>
<dbReference type="RefSeq" id="WP_076699773.1">
    <property type="nucleotide sequence ID" value="NZ_CP015093.1"/>
</dbReference>
<dbReference type="GO" id="GO:0005829">
    <property type="term" value="C:cytosol"/>
    <property type="evidence" value="ECO:0007669"/>
    <property type="project" value="TreeGrafter"/>
</dbReference>
<reference evidence="5 6" key="1">
    <citation type="submission" date="2016-04" db="EMBL/GenBank/DDBJ databases">
        <title>Deep-sea bacteria in the southern Pacific.</title>
        <authorList>
            <person name="Tang K."/>
        </authorList>
    </citation>
    <scope>NUCLEOTIDE SEQUENCE [LARGE SCALE GENOMIC DNA]</scope>
    <source>
        <strain evidence="5 6">JLT2014</strain>
    </source>
</reference>
<dbReference type="Pfam" id="PF01037">
    <property type="entry name" value="AsnC_trans_reg"/>
    <property type="match status" value="1"/>
</dbReference>
<dbReference type="InterPro" id="IPR011008">
    <property type="entry name" value="Dimeric_a/b-barrel"/>
</dbReference>
<proteinExistence type="predicted"/>
<dbReference type="OrthoDB" id="7847328at2"/>
<dbReference type="PANTHER" id="PTHR30154">
    <property type="entry name" value="LEUCINE-RESPONSIVE REGULATORY PROTEIN"/>
    <property type="match status" value="1"/>
</dbReference>
<keyword evidence="3" id="KW-0804">Transcription</keyword>
<sequence length="160" mass="18486">MAKGERPALDSYDRKILSRLQRNSETPVAEIAAEIGLTTTPCWRRIRKLEQRGYFKRRVVLLDEEKLNVGVSVFMAIRTGEHSREWSQAFVKATRDIPEIVDVFRLAGEIDYMLRVVVPDIATYDSVYQRLIEKVDIRDVSSMFAMETIRSSTELPLDYA</sequence>
<dbReference type="SUPFAM" id="SSF46785">
    <property type="entry name" value="Winged helix' DNA-binding domain"/>
    <property type="match status" value="1"/>
</dbReference>
<dbReference type="PROSITE" id="PS00519">
    <property type="entry name" value="HTH_ASNC_1"/>
    <property type="match status" value="1"/>
</dbReference>
<dbReference type="InterPro" id="IPR019885">
    <property type="entry name" value="Tscrpt_reg_HTH_AsnC-type_CS"/>
</dbReference>
<evidence type="ECO:0000256" key="3">
    <source>
        <dbReference type="ARBA" id="ARBA00023163"/>
    </source>
</evidence>
<dbReference type="SMART" id="SM00344">
    <property type="entry name" value="HTH_ASNC"/>
    <property type="match status" value="1"/>
</dbReference>
<protein>
    <submittedName>
        <fullName evidence="5">Transcriptional regulator, AsnC family</fullName>
    </submittedName>
</protein>
<dbReference type="KEGG" id="paby:Ga0080574_TMP2568"/>
<dbReference type="Proteomes" id="UP000187059">
    <property type="component" value="Chromosome"/>
</dbReference>
<dbReference type="PRINTS" id="PR00033">
    <property type="entry name" value="HTHASNC"/>
</dbReference>
<dbReference type="GO" id="GO:0043200">
    <property type="term" value="P:response to amino acid"/>
    <property type="evidence" value="ECO:0007669"/>
    <property type="project" value="TreeGrafter"/>
</dbReference>
<keyword evidence="6" id="KW-1185">Reference proteome</keyword>
<dbReference type="Pfam" id="PF13404">
    <property type="entry name" value="HTH_AsnC-type"/>
    <property type="match status" value="1"/>
</dbReference>
<dbReference type="EMBL" id="CP015093">
    <property type="protein sequence ID" value="APZ52902.1"/>
    <property type="molecule type" value="Genomic_DNA"/>
</dbReference>
<dbReference type="Gene3D" id="1.10.10.10">
    <property type="entry name" value="Winged helix-like DNA-binding domain superfamily/Winged helix DNA-binding domain"/>
    <property type="match status" value="1"/>
</dbReference>
<evidence type="ECO:0000256" key="1">
    <source>
        <dbReference type="ARBA" id="ARBA00023015"/>
    </source>
</evidence>
<dbReference type="PROSITE" id="PS50956">
    <property type="entry name" value="HTH_ASNC_2"/>
    <property type="match status" value="1"/>
</dbReference>
<dbReference type="STRING" id="1250539.Ga0080574_TMP2568"/>